<dbReference type="Pfam" id="PF13246">
    <property type="entry name" value="Cation_ATPase"/>
    <property type="match status" value="1"/>
</dbReference>
<keyword evidence="11 13" id="KW-0472">Membrane</keyword>
<organism evidence="18 19">
    <name type="scientific">Aureococcus anophagefferens</name>
    <name type="common">Harmful bloom alga</name>
    <dbReference type="NCBI Taxonomy" id="44056"/>
    <lineage>
        <taxon>Eukaryota</taxon>
        <taxon>Sar</taxon>
        <taxon>Stramenopiles</taxon>
        <taxon>Ochrophyta</taxon>
        <taxon>Pelagophyceae</taxon>
        <taxon>Pelagomonadales</taxon>
        <taxon>Pelagomonadaceae</taxon>
        <taxon>Aureococcus</taxon>
    </lineage>
</organism>
<evidence type="ECO:0000259" key="17">
    <source>
        <dbReference type="Pfam" id="PF16212"/>
    </source>
</evidence>
<dbReference type="InterPro" id="IPR001757">
    <property type="entry name" value="P_typ_ATPase"/>
</dbReference>
<feature type="domain" description="P-type ATPase C-terminal" evidence="17">
    <location>
        <begin position="879"/>
        <end position="1134"/>
    </location>
</feature>
<dbReference type="InterPro" id="IPR036412">
    <property type="entry name" value="HAD-like_sf"/>
</dbReference>
<dbReference type="SUPFAM" id="SSF56784">
    <property type="entry name" value="HAD-like"/>
    <property type="match status" value="1"/>
</dbReference>
<keyword evidence="5" id="KW-0479">Metal-binding</keyword>
<keyword evidence="8 13" id="KW-0460">Magnesium</keyword>
<dbReference type="InterPro" id="IPR023299">
    <property type="entry name" value="ATPase_P-typ_cyto_dom_N"/>
</dbReference>
<feature type="transmembrane region" description="Helical" evidence="13">
    <location>
        <begin position="942"/>
        <end position="962"/>
    </location>
</feature>
<dbReference type="EMBL" id="JBBJCI010000266">
    <property type="protein sequence ID" value="KAK7236706.1"/>
    <property type="molecule type" value="Genomic_DNA"/>
</dbReference>
<feature type="transmembrane region" description="Helical" evidence="13">
    <location>
        <begin position="910"/>
        <end position="930"/>
    </location>
</feature>
<dbReference type="InterPro" id="IPR059000">
    <property type="entry name" value="ATPase_P-type_domA"/>
</dbReference>
<evidence type="ECO:0000256" key="8">
    <source>
        <dbReference type="ARBA" id="ARBA00022842"/>
    </source>
</evidence>
<evidence type="ECO:0000256" key="11">
    <source>
        <dbReference type="ARBA" id="ARBA00023136"/>
    </source>
</evidence>
<dbReference type="Proteomes" id="UP001363151">
    <property type="component" value="Unassembled WGS sequence"/>
</dbReference>
<comment type="similarity">
    <text evidence="3 13">Belongs to the cation transport ATPase (P-type) (TC 3.A.3) family. Type IV subfamily.</text>
</comment>
<feature type="transmembrane region" description="Helical" evidence="13">
    <location>
        <begin position="1061"/>
        <end position="1085"/>
    </location>
</feature>
<dbReference type="Pfam" id="PF16212">
    <property type="entry name" value="PhoLip_ATPase_C"/>
    <property type="match status" value="1"/>
</dbReference>
<evidence type="ECO:0000259" key="15">
    <source>
        <dbReference type="Pfam" id="PF00122"/>
    </source>
</evidence>
<evidence type="ECO:0000313" key="19">
    <source>
        <dbReference type="Proteomes" id="UP001363151"/>
    </source>
</evidence>
<evidence type="ECO:0000256" key="13">
    <source>
        <dbReference type="RuleBase" id="RU362033"/>
    </source>
</evidence>
<keyword evidence="19" id="KW-1185">Reference proteome</keyword>
<feature type="transmembrane region" description="Helical" evidence="13">
    <location>
        <begin position="304"/>
        <end position="325"/>
    </location>
</feature>
<comment type="catalytic activity">
    <reaction evidence="12 13">
        <text>ATP + H2O + phospholipidSide 1 = ADP + phosphate + phospholipidSide 2.</text>
        <dbReference type="EC" id="7.6.2.1"/>
    </reaction>
</comment>
<dbReference type="Gene3D" id="2.70.150.10">
    <property type="entry name" value="Calcium-transporting ATPase, cytoplasmic transduction domain A"/>
    <property type="match status" value="1"/>
</dbReference>
<feature type="region of interest" description="Disordered" evidence="14">
    <location>
        <begin position="1229"/>
        <end position="1248"/>
    </location>
</feature>
<protein>
    <recommendedName>
        <fullName evidence="13">Phospholipid-transporting ATPase</fullName>
        <ecNumber evidence="13">7.6.2.1</ecNumber>
    </recommendedName>
</protein>
<dbReference type="PANTHER" id="PTHR24092:SF218">
    <property type="entry name" value="PHOSPHOLIPID-TRANSPORTING ATPASE"/>
    <property type="match status" value="1"/>
</dbReference>
<evidence type="ECO:0000313" key="18">
    <source>
        <dbReference type="EMBL" id="KAK7236706.1"/>
    </source>
</evidence>
<feature type="transmembrane region" description="Helical" evidence="13">
    <location>
        <begin position="74"/>
        <end position="92"/>
    </location>
</feature>
<dbReference type="SFLD" id="SFLDG00002">
    <property type="entry name" value="C1.7:_P-type_atpase_like"/>
    <property type="match status" value="1"/>
</dbReference>
<dbReference type="NCBIfam" id="TIGR01652">
    <property type="entry name" value="ATPase-Plipid"/>
    <property type="match status" value="1"/>
</dbReference>
<evidence type="ECO:0000256" key="12">
    <source>
        <dbReference type="ARBA" id="ARBA00034036"/>
    </source>
</evidence>
<feature type="transmembrane region" description="Helical" evidence="13">
    <location>
        <begin position="363"/>
        <end position="384"/>
    </location>
</feature>
<reference evidence="18 19" key="1">
    <citation type="submission" date="2024-03" db="EMBL/GenBank/DDBJ databases">
        <title>Aureococcus anophagefferens CCMP1851 and Kratosvirus quantuckense: Draft genome of a second virus-susceptible host strain in the model system.</title>
        <authorList>
            <person name="Chase E."/>
            <person name="Truchon A.R."/>
            <person name="Schepens W."/>
            <person name="Wilhelm S.W."/>
        </authorList>
    </citation>
    <scope>NUCLEOTIDE SEQUENCE [LARGE SCALE GENOMIC DNA]</scope>
    <source>
        <strain evidence="18 19">CCMP1851</strain>
    </source>
</reference>
<dbReference type="PANTHER" id="PTHR24092">
    <property type="entry name" value="PROBABLE PHOSPHOLIPID-TRANSPORTING ATPASE"/>
    <property type="match status" value="1"/>
</dbReference>
<dbReference type="InterPro" id="IPR023214">
    <property type="entry name" value="HAD_sf"/>
</dbReference>
<dbReference type="SFLD" id="SFLDF00027">
    <property type="entry name" value="p-type_atpase"/>
    <property type="match status" value="1"/>
</dbReference>
<dbReference type="InterPro" id="IPR044492">
    <property type="entry name" value="P_typ_ATPase_HD_dom"/>
</dbReference>
<dbReference type="SFLD" id="SFLDS00003">
    <property type="entry name" value="Haloacid_Dehalogenase"/>
    <property type="match status" value="1"/>
</dbReference>
<dbReference type="InterPro" id="IPR018303">
    <property type="entry name" value="ATPase_P-typ_P_site"/>
</dbReference>
<keyword evidence="4 13" id="KW-0812">Transmembrane</keyword>
<name>A0ABR1FRK9_AURAN</name>
<feature type="domain" description="P-type ATPase N-terminal" evidence="16">
    <location>
        <begin position="42"/>
        <end position="85"/>
    </location>
</feature>
<dbReference type="Gene3D" id="3.40.1110.10">
    <property type="entry name" value="Calcium-transporting ATPase, cytoplasmic domain N"/>
    <property type="match status" value="1"/>
</dbReference>
<dbReference type="PRINTS" id="PR00119">
    <property type="entry name" value="CATATPASE"/>
</dbReference>
<evidence type="ECO:0000256" key="7">
    <source>
        <dbReference type="ARBA" id="ARBA00022840"/>
    </source>
</evidence>
<evidence type="ECO:0000256" key="5">
    <source>
        <dbReference type="ARBA" id="ARBA00022723"/>
    </source>
</evidence>
<evidence type="ECO:0000256" key="6">
    <source>
        <dbReference type="ARBA" id="ARBA00022741"/>
    </source>
</evidence>
<feature type="transmembrane region" description="Helical" evidence="13">
    <location>
        <begin position="98"/>
        <end position="117"/>
    </location>
</feature>
<evidence type="ECO:0000256" key="10">
    <source>
        <dbReference type="ARBA" id="ARBA00022989"/>
    </source>
</evidence>
<evidence type="ECO:0000256" key="14">
    <source>
        <dbReference type="SAM" id="MobiDB-lite"/>
    </source>
</evidence>
<dbReference type="InterPro" id="IPR032631">
    <property type="entry name" value="P-type_ATPase_N"/>
</dbReference>
<evidence type="ECO:0000256" key="9">
    <source>
        <dbReference type="ARBA" id="ARBA00022967"/>
    </source>
</evidence>
<feature type="transmembrane region" description="Helical" evidence="13">
    <location>
        <begin position="1030"/>
        <end position="1049"/>
    </location>
</feature>
<dbReference type="SUPFAM" id="SSF81653">
    <property type="entry name" value="Calcium ATPase, transduction domain A"/>
    <property type="match status" value="1"/>
</dbReference>
<comment type="subcellular location">
    <subcellularLocation>
        <location evidence="2">Endomembrane system</location>
    </subcellularLocation>
    <subcellularLocation>
        <location evidence="1 13">Membrane</location>
        <topology evidence="1 13">Multi-pass membrane protein</topology>
    </subcellularLocation>
</comment>
<evidence type="ECO:0000256" key="3">
    <source>
        <dbReference type="ARBA" id="ARBA00008109"/>
    </source>
</evidence>
<dbReference type="PROSITE" id="PS00154">
    <property type="entry name" value="ATPASE_E1_E2"/>
    <property type="match status" value="1"/>
</dbReference>
<feature type="transmembrane region" description="Helical" evidence="13">
    <location>
        <begin position="992"/>
        <end position="1010"/>
    </location>
</feature>
<sequence length="1248" mass="136424">MAVAEAYERVAKFVDDLLTFDVDPEKWRVLEVSIGGELGAGDYSDNSITTHKYNALTFLPRSLFEQFRRTANQYFLLISLLMIIGTYTDLFYSPLTAWSTIGPLSLILAITMTKEGIEDLKRHKSDEHVNNSEARILSNSPETPPGTVETVAWKAIAPGQIVLVKDREEIPADLVLLWSSEGAQCYVETSNIDGETNLKIKRPATDSANAPLFPHPDESKGVGMTLEFEAPCAKVHSFEGTLKHAGGEIALDASQFLLRGSTLRNTKLAVGVVAYTGKDTRLVRNSRDVPSKLAELERVVNNMVLFLLGAMVCITTISVVAYCLWNESNKKDLWYMCYSYKQDGVPALFDENCGNSDGHSDGFMWFTFFIIYNNFIPLSLYVTIEMINLCQAFYVDRDLEMYDEASDTPALARTSNMNADLGMIAHVFSDKTGTLTQNIMKFKRCAVGGGVYGGETVDPPRRIEALKQLVITGDGVERDFAAIMAVCHTVVPEVREDGTTGYQAESPDEEALVEGACDLGLAFASRTVDVVDVTLASPSGTKGTSLSYTVLATIPFDSTRKRMSAIVRLPNGKVRVMTKGADNIVFGLADAAAGYAKVPGGREALNADLEKFACDGLRTLVLAQRDVSDREYEAWAEAWHAAETALGSARKEKLVAAAALIEKDLAIVGATAIEDKLQDGVPSTIAELAKAEIKLWVLTGDKMETAINIGYSARLLTPDMYLVKLPVEGADAGPLGDYGVAAQLEALEAVVAAPVASAAKAPADKVPLMDVEGGDATATEAASQGDHPALIIEGATALEAILGDDDLENRFLRLASRCRAVVACRVSPAQKRILVGLVRRKTNPAPITLAIGDGANDVGMIQEANIGVGISGKEGRQAVNNADFAIAQFRFLKPLLFHHGRKNYRRMSKVIIYSFFKNIVLTFVLFYFQADCAWSGTSFYESWVYSGFNFFLGLIPLAMGFFDHDVADATVDKYPRLYAAGLHRMDLNVTNMAYGTLEAIAASLAIYYLTREVYWRPMSIWQDHGKAMDVWVLGTAVFVGMVMAMMARACLLVDSWNEVQLVFVVLQHLMLFTFIIFMAQAYVAWYGFLDYDYYGVAYHAYALPVFWLVSCVLVPAVVSALQILVLGVHLDFFPSINDIGKELDHGHVDGEHLHHHPQHAFIRLRAPASVHALVASLFGTTDSARSTFVTRESLRDVHATIGKEQSKKLGIHEDVASSYAYDVASETMGAGAGSHDEEKMSPENADAV</sequence>
<accession>A0ABR1FRK9</accession>
<feature type="transmembrane region" description="Helical" evidence="13">
    <location>
        <begin position="1105"/>
        <end position="1128"/>
    </location>
</feature>
<dbReference type="SUPFAM" id="SSF81665">
    <property type="entry name" value="Calcium ATPase, transmembrane domain M"/>
    <property type="match status" value="1"/>
</dbReference>
<dbReference type="Gene3D" id="3.40.50.1000">
    <property type="entry name" value="HAD superfamily/HAD-like"/>
    <property type="match status" value="1"/>
</dbReference>
<proteinExistence type="inferred from homology"/>
<keyword evidence="10 13" id="KW-1133">Transmembrane helix</keyword>
<dbReference type="InterPro" id="IPR006539">
    <property type="entry name" value="P-type_ATPase_IV"/>
</dbReference>
<evidence type="ECO:0000256" key="2">
    <source>
        <dbReference type="ARBA" id="ARBA00004308"/>
    </source>
</evidence>
<evidence type="ECO:0000259" key="16">
    <source>
        <dbReference type="Pfam" id="PF16209"/>
    </source>
</evidence>
<keyword evidence="6 13" id="KW-0547">Nucleotide-binding</keyword>
<dbReference type="Pfam" id="PF00122">
    <property type="entry name" value="E1-E2_ATPase"/>
    <property type="match status" value="1"/>
</dbReference>
<dbReference type="SUPFAM" id="SSF81660">
    <property type="entry name" value="Metal cation-transporting ATPase, ATP-binding domain N"/>
    <property type="match status" value="1"/>
</dbReference>
<dbReference type="InterPro" id="IPR008250">
    <property type="entry name" value="ATPase_P-typ_transduc_dom_A_sf"/>
</dbReference>
<comment type="caution">
    <text evidence="18">The sequence shown here is derived from an EMBL/GenBank/DDBJ whole genome shotgun (WGS) entry which is preliminary data.</text>
</comment>
<feature type="domain" description="P-type ATPase A" evidence="15">
    <location>
        <begin position="146"/>
        <end position="281"/>
    </location>
</feature>
<keyword evidence="9 13" id="KW-1278">Translocase</keyword>
<evidence type="ECO:0000256" key="4">
    <source>
        <dbReference type="ARBA" id="ARBA00022692"/>
    </source>
</evidence>
<dbReference type="Pfam" id="PF16209">
    <property type="entry name" value="PhoLip_ATPase_N"/>
    <property type="match status" value="1"/>
</dbReference>
<dbReference type="InterPro" id="IPR023298">
    <property type="entry name" value="ATPase_P-typ_TM_dom_sf"/>
</dbReference>
<dbReference type="NCBIfam" id="TIGR01494">
    <property type="entry name" value="ATPase_P-type"/>
    <property type="match status" value="1"/>
</dbReference>
<dbReference type="InterPro" id="IPR032630">
    <property type="entry name" value="P_typ_ATPase_c"/>
</dbReference>
<dbReference type="EC" id="7.6.2.1" evidence="13"/>
<keyword evidence="7 13" id="KW-0067">ATP-binding</keyword>
<evidence type="ECO:0000256" key="1">
    <source>
        <dbReference type="ARBA" id="ARBA00004141"/>
    </source>
</evidence>
<gene>
    <name evidence="18" type="primary">DNF3</name>
    <name evidence="18" type="ORF">SO694_00245011</name>
</gene>